<dbReference type="InterPro" id="IPR029058">
    <property type="entry name" value="AB_hydrolase_fold"/>
</dbReference>
<evidence type="ECO:0000256" key="2">
    <source>
        <dbReference type="SAM" id="SignalP"/>
    </source>
</evidence>
<evidence type="ECO:0000313" key="5">
    <source>
        <dbReference type="Proteomes" id="UP001500618"/>
    </source>
</evidence>
<gene>
    <name evidence="4" type="ORF">GCM10009765_59500</name>
</gene>
<dbReference type="Gene3D" id="2.60.120.260">
    <property type="entry name" value="Galactose-binding domain-like"/>
    <property type="match status" value="1"/>
</dbReference>
<sequence>MPLAAVLASLLALTLSPVATFAAPGVLPYVHGTSTEPVYSYQNAIRESVWVQTPNDSDKDGKPDRVRVDIVRPREAASTGVKVPVILEASPYYSCCGRGNESQLKGYAADGTVNAMPLYYDNYFVPRGYAFAAVDLSGTNKSQGCPDVGGPAEVGSAKAVVDWLNGRALGFNADGSPAKATWTTGKTGMIGKSWDGSIANGVAATGVPGLETIVPISSISSWYDYQRFGGVLRAPGYVTYLGGLVNGRAQGVCEPQIDAAQAASDDSTGNYNAYWAARDYRSTVNKVHASVFVVHGINDLNVTTSQFGRWWQDLAARGVPRKIWISQQGHVDPFDIRRTQWVDTLHQWFDYWLQGLHNGVMSQPMASIERPSGEWTTASTWPAIGAVDKPVFLGDGDGTTGTLGGFPSGAVRTFTDDPNLLEGAAVANPNQPLASRAVFLSGKLTQPLRISGIPSVTLRVKVNKPTTELTARLVDYGAQHRVDYLSDGSGIHTLATKSCYGESTATDSACYLDTAVDYTDSNVDVLTRGWKDAAHSVSLKTVTPLQPNRWYTVTVPMDAYDTVVQPGHSLGLVVVGSDTDSTSPTTTGATVQVSLAGSYLLLPSIGNLPFVRTAPQIGTTTLKAQALRRPERNGDFR</sequence>
<dbReference type="InterPro" id="IPR000383">
    <property type="entry name" value="Xaa-Pro-like_dom"/>
</dbReference>
<name>A0ABN2ICY6_9ACTN</name>
<protein>
    <submittedName>
        <fullName evidence="4">Xaa-Pro dipeptidyl-peptidase</fullName>
    </submittedName>
</protein>
<dbReference type="Proteomes" id="UP001500618">
    <property type="component" value="Unassembled WGS sequence"/>
</dbReference>
<organism evidence="4 5">
    <name type="scientific">Fodinicola feengrottensis</name>
    <dbReference type="NCBI Taxonomy" id="435914"/>
    <lineage>
        <taxon>Bacteria</taxon>
        <taxon>Bacillati</taxon>
        <taxon>Actinomycetota</taxon>
        <taxon>Actinomycetes</taxon>
        <taxon>Mycobacteriales</taxon>
        <taxon>Fodinicola</taxon>
    </lineage>
</organism>
<feature type="domain" description="Xaa-Pro dipeptidyl-peptidase C-terminal" evidence="3">
    <location>
        <begin position="346"/>
        <end position="601"/>
    </location>
</feature>
<dbReference type="InterPro" id="IPR005674">
    <property type="entry name" value="CocE/Ser_esterase"/>
</dbReference>
<dbReference type="NCBIfam" id="TIGR00976">
    <property type="entry name" value="CocE_NonD"/>
    <property type="match status" value="1"/>
</dbReference>
<evidence type="ECO:0000259" key="3">
    <source>
        <dbReference type="SMART" id="SM00939"/>
    </source>
</evidence>
<dbReference type="Pfam" id="PF08530">
    <property type="entry name" value="PepX_C"/>
    <property type="match status" value="1"/>
</dbReference>
<accession>A0ABN2ICY6</accession>
<dbReference type="Pfam" id="PF02129">
    <property type="entry name" value="Peptidase_S15"/>
    <property type="match status" value="1"/>
</dbReference>
<keyword evidence="1" id="KW-0378">Hydrolase</keyword>
<keyword evidence="5" id="KW-1185">Reference proteome</keyword>
<dbReference type="EMBL" id="BAAANY010000025">
    <property type="protein sequence ID" value="GAA1702118.1"/>
    <property type="molecule type" value="Genomic_DNA"/>
</dbReference>
<evidence type="ECO:0000256" key="1">
    <source>
        <dbReference type="ARBA" id="ARBA00022801"/>
    </source>
</evidence>
<dbReference type="Gene3D" id="3.40.50.1820">
    <property type="entry name" value="alpha/beta hydrolase"/>
    <property type="match status" value="2"/>
</dbReference>
<reference evidence="4 5" key="1">
    <citation type="journal article" date="2019" name="Int. J. Syst. Evol. Microbiol.">
        <title>The Global Catalogue of Microorganisms (GCM) 10K type strain sequencing project: providing services to taxonomists for standard genome sequencing and annotation.</title>
        <authorList>
            <consortium name="The Broad Institute Genomics Platform"/>
            <consortium name="The Broad Institute Genome Sequencing Center for Infectious Disease"/>
            <person name="Wu L."/>
            <person name="Ma J."/>
        </authorList>
    </citation>
    <scope>NUCLEOTIDE SEQUENCE [LARGE SCALE GENOMIC DNA]</scope>
    <source>
        <strain evidence="4 5">JCM 14718</strain>
    </source>
</reference>
<dbReference type="SUPFAM" id="SSF53474">
    <property type="entry name" value="alpha/beta-Hydrolases"/>
    <property type="match status" value="1"/>
</dbReference>
<feature type="signal peptide" evidence="2">
    <location>
        <begin position="1"/>
        <end position="22"/>
    </location>
</feature>
<dbReference type="InterPro" id="IPR008979">
    <property type="entry name" value="Galactose-bd-like_sf"/>
</dbReference>
<comment type="caution">
    <text evidence="4">The sequence shown here is derived from an EMBL/GenBank/DDBJ whole genome shotgun (WGS) entry which is preliminary data.</text>
</comment>
<proteinExistence type="predicted"/>
<feature type="chain" id="PRO_5046771772" evidence="2">
    <location>
        <begin position="23"/>
        <end position="637"/>
    </location>
</feature>
<dbReference type="InterPro" id="IPR013736">
    <property type="entry name" value="Xaa-Pro_dipept_C"/>
</dbReference>
<dbReference type="NCBIfam" id="NF003780">
    <property type="entry name" value="PRK05371.1-1"/>
    <property type="match status" value="1"/>
</dbReference>
<dbReference type="SUPFAM" id="SSF49785">
    <property type="entry name" value="Galactose-binding domain-like"/>
    <property type="match status" value="1"/>
</dbReference>
<dbReference type="RefSeq" id="WP_344313597.1">
    <property type="nucleotide sequence ID" value="NZ_BAAANY010000025.1"/>
</dbReference>
<evidence type="ECO:0000313" key="4">
    <source>
        <dbReference type="EMBL" id="GAA1702118.1"/>
    </source>
</evidence>
<dbReference type="SMART" id="SM00939">
    <property type="entry name" value="PepX_C"/>
    <property type="match status" value="1"/>
</dbReference>
<keyword evidence="2" id="KW-0732">Signal</keyword>